<gene>
    <name evidence="1" type="ORF">COU10_02295</name>
</gene>
<evidence type="ECO:0008006" key="3">
    <source>
        <dbReference type="Google" id="ProtNLM"/>
    </source>
</evidence>
<dbReference type="Gene3D" id="3.30.2310.20">
    <property type="entry name" value="RelE-like"/>
    <property type="match status" value="1"/>
</dbReference>
<dbReference type="InterPro" id="IPR035093">
    <property type="entry name" value="RelE/ParE_toxin_dom_sf"/>
</dbReference>
<accession>A0A2H0UN94</accession>
<evidence type="ECO:0000313" key="2">
    <source>
        <dbReference type="Proteomes" id="UP000230903"/>
    </source>
</evidence>
<dbReference type="AlphaFoldDB" id="A0A2H0UN94"/>
<protein>
    <recommendedName>
        <fullName evidence="3">Type II toxin-antitoxin system RelE/ParE family toxin</fullName>
    </recommendedName>
</protein>
<evidence type="ECO:0000313" key="1">
    <source>
        <dbReference type="EMBL" id="PIR87868.1"/>
    </source>
</evidence>
<dbReference type="SUPFAM" id="SSF143011">
    <property type="entry name" value="RelE-like"/>
    <property type="match status" value="1"/>
</dbReference>
<sequence length="96" mass="11532">MYERPVKITYDRYFEKDVKKLSPRIQTKLSALLEIAQDNIIDNRLHTKSLNPPLSRLFSFRITRDYRVAFIFTATDSVRLLIADRRDKIYKRLAQR</sequence>
<comment type="caution">
    <text evidence="1">The sequence shown here is derived from an EMBL/GenBank/DDBJ whole genome shotgun (WGS) entry which is preliminary data.</text>
</comment>
<dbReference type="EMBL" id="PFBC01000036">
    <property type="protein sequence ID" value="PIR87868.1"/>
    <property type="molecule type" value="Genomic_DNA"/>
</dbReference>
<reference evidence="2" key="1">
    <citation type="submission" date="2017-09" db="EMBL/GenBank/DDBJ databases">
        <title>Depth-based differentiation of microbial function through sediment-hosted aquifers and enrichment of novel symbionts in the deep terrestrial subsurface.</title>
        <authorList>
            <person name="Probst A.J."/>
            <person name="Ladd B."/>
            <person name="Jarett J.K."/>
            <person name="Geller-Mcgrath D.E."/>
            <person name="Sieber C.M.K."/>
            <person name="Emerson J.B."/>
            <person name="Anantharaman K."/>
            <person name="Thomas B.C."/>
            <person name="Malmstrom R."/>
            <person name="Stieglmeier M."/>
            <person name="Klingl A."/>
            <person name="Woyke T."/>
            <person name="Ryan C.M."/>
            <person name="Banfield J.F."/>
        </authorList>
    </citation>
    <scope>NUCLEOTIDE SEQUENCE [LARGE SCALE GENOMIC DNA]</scope>
</reference>
<name>A0A2H0UN94_9BACT</name>
<proteinExistence type="predicted"/>
<organism evidence="1 2">
    <name type="scientific">Candidatus Harrisonbacteria bacterium CG10_big_fil_rev_8_21_14_0_10_45_28</name>
    <dbReference type="NCBI Taxonomy" id="1974586"/>
    <lineage>
        <taxon>Bacteria</taxon>
        <taxon>Candidatus Harrisoniibacteriota</taxon>
    </lineage>
</organism>
<dbReference type="Proteomes" id="UP000230903">
    <property type="component" value="Unassembled WGS sequence"/>
</dbReference>